<dbReference type="SMART" id="SM00220">
    <property type="entry name" value="S_TKc"/>
    <property type="match status" value="1"/>
</dbReference>
<dbReference type="PANTHER" id="PTHR24058:SF28">
    <property type="entry name" value="SERINE_THREONINE-PROTEIN KINASE MINIBRAIN"/>
    <property type="match status" value="1"/>
</dbReference>
<evidence type="ECO:0000256" key="2">
    <source>
        <dbReference type="ARBA" id="ARBA00022679"/>
    </source>
</evidence>
<sequence length="458" mass="51370">MSDYSNVGYATSRLYHHSSDINSNNNPNIVYPTGGLVPQQHMLVGGTSDNPPPQHHQQIGNIPTTVHTQNYYNRKARRRQHAGDDLSFVSMTTTGPPPQQMRSHVPVANSGGTSNNNVAPSGTTNLNTLLSNQQHNFLGMLQSSSQNLQMGSSSILSADIDTTSAGCVNLSHHHVPQQRTLPYNIPFSTGTKHKNHNLLQQQAISSKVTQQQQVAWKVAMDVHDQQQQSMQQPSIIDFGSSCQYDSRIYHYIQSRFYRSPEVLLGISYDTQIDMWSLGCILMEMHTGEPLFPGHSEFDQMMKIVEVQGIPPPHILAAGSKSSKFFEVDELGQWHCKKSRVTKIYKAPGSRRLSDILGMNNNSAGPFARLGEGHGHMLEDYMKFKDLINRMLDFDPQKRISPYFAVRHPFLRKTPPEEQQANSVNVTYHHSHSNLPMLLQAPSTDFYGDVKFDNCLMVS</sequence>
<evidence type="ECO:0000259" key="6">
    <source>
        <dbReference type="PROSITE" id="PS50011"/>
    </source>
</evidence>
<keyword evidence="3" id="KW-0547">Nucleotide-binding</keyword>
<evidence type="ECO:0000256" key="4">
    <source>
        <dbReference type="ARBA" id="ARBA00022777"/>
    </source>
</evidence>
<dbReference type="AlphaFoldDB" id="A0A1I8BXD5"/>
<keyword evidence="5" id="KW-0067">ATP-binding</keyword>
<dbReference type="InterPro" id="IPR011009">
    <property type="entry name" value="Kinase-like_dom_sf"/>
</dbReference>
<name>A0A1I8BXD5_MELHA</name>
<keyword evidence="1" id="KW-0723">Serine/threonine-protein kinase</keyword>
<dbReference type="SUPFAM" id="SSF56112">
    <property type="entry name" value="Protein kinase-like (PK-like)"/>
    <property type="match status" value="1"/>
</dbReference>
<evidence type="ECO:0000256" key="5">
    <source>
        <dbReference type="ARBA" id="ARBA00022840"/>
    </source>
</evidence>
<dbReference type="GO" id="GO:0004674">
    <property type="term" value="F:protein serine/threonine kinase activity"/>
    <property type="evidence" value="ECO:0007669"/>
    <property type="project" value="UniProtKB-KW"/>
</dbReference>
<dbReference type="InterPro" id="IPR000719">
    <property type="entry name" value="Prot_kinase_dom"/>
</dbReference>
<accession>A0A1I8BXD5</accession>
<organism evidence="7 8">
    <name type="scientific">Meloidogyne hapla</name>
    <name type="common">Root-knot nematode worm</name>
    <dbReference type="NCBI Taxonomy" id="6305"/>
    <lineage>
        <taxon>Eukaryota</taxon>
        <taxon>Metazoa</taxon>
        <taxon>Ecdysozoa</taxon>
        <taxon>Nematoda</taxon>
        <taxon>Chromadorea</taxon>
        <taxon>Rhabditida</taxon>
        <taxon>Tylenchina</taxon>
        <taxon>Tylenchomorpha</taxon>
        <taxon>Tylenchoidea</taxon>
        <taxon>Meloidogynidae</taxon>
        <taxon>Meloidogyninae</taxon>
        <taxon>Meloidogyne</taxon>
    </lineage>
</organism>
<keyword evidence="4" id="KW-0418">Kinase</keyword>
<evidence type="ECO:0000313" key="8">
    <source>
        <dbReference type="WBParaSite" id="MhA1_Contig776.frz3.gene14"/>
    </source>
</evidence>
<dbReference type="PROSITE" id="PS50011">
    <property type="entry name" value="PROTEIN_KINASE_DOM"/>
    <property type="match status" value="1"/>
</dbReference>
<keyword evidence="2" id="KW-0808">Transferase</keyword>
<feature type="domain" description="Protein kinase" evidence="6">
    <location>
        <begin position="1"/>
        <end position="410"/>
    </location>
</feature>
<proteinExistence type="predicted"/>
<dbReference type="WBParaSite" id="MhA1_Contig776.frz3.gene14">
    <property type="protein sequence ID" value="MhA1_Contig776.frz3.gene14"/>
    <property type="gene ID" value="MhA1_Contig776.frz3.gene14"/>
</dbReference>
<dbReference type="Gene3D" id="1.10.510.10">
    <property type="entry name" value="Transferase(Phosphotransferase) domain 1"/>
    <property type="match status" value="1"/>
</dbReference>
<dbReference type="PANTHER" id="PTHR24058">
    <property type="entry name" value="DUAL SPECIFICITY PROTEIN KINASE"/>
    <property type="match status" value="1"/>
</dbReference>
<evidence type="ECO:0000256" key="1">
    <source>
        <dbReference type="ARBA" id="ARBA00022527"/>
    </source>
</evidence>
<evidence type="ECO:0000256" key="3">
    <source>
        <dbReference type="ARBA" id="ARBA00022741"/>
    </source>
</evidence>
<dbReference type="InterPro" id="IPR050494">
    <property type="entry name" value="Ser_Thr_dual-spec_kinase"/>
</dbReference>
<reference evidence="8" key="1">
    <citation type="submission" date="2016-11" db="UniProtKB">
        <authorList>
            <consortium name="WormBaseParasite"/>
        </authorList>
    </citation>
    <scope>IDENTIFICATION</scope>
</reference>
<evidence type="ECO:0000313" key="7">
    <source>
        <dbReference type="Proteomes" id="UP000095281"/>
    </source>
</evidence>
<dbReference type="GO" id="GO:0005524">
    <property type="term" value="F:ATP binding"/>
    <property type="evidence" value="ECO:0007669"/>
    <property type="project" value="UniProtKB-KW"/>
</dbReference>
<dbReference type="Pfam" id="PF00069">
    <property type="entry name" value="Pkinase"/>
    <property type="match status" value="1"/>
</dbReference>
<dbReference type="Proteomes" id="UP000095281">
    <property type="component" value="Unplaced"/>
</dbReference>
<keyword evidence="7" id="KW-1185">Reference proteome</keyword>
<protein>
    <submittedName>
        <fullName evidence="8">Dual-specificity kinase</fullName>
    </submittedName>
</protein>